<dbReference type="InterPro" id="IPR015527">
    <property type="entry name" value="Pept_C26_g-glut_hydrolase"/>
</dbReference>
<keyword evidence="5 9" id="KW-0732">Signal</keyword>
<dbReference type="Pfam" id="PF07722">
    <property type="entry name" value="Peptidase_C26"/>
    <property type="match status" value="1"/>
</dbReference>
<sequence length="320" mass="34849">MRPTTVLTATLAVALLATAAWGATTAPPPQTNLRPTIGILSQPTFGTLANWGKQYIAASYIKYVEGAGAQAVPIRYDLPAEEITELFRSVNGLLLPGGGVELGDNKYTQTLFQLLDLAVAANKAGDFFPVHGTCFGFQEIAMYVANDLNLLINTDSENLTLPLEFTHAAASSAMFGDAPAEIMDILAKQPVTMNNHHYSLSPAGFAASSNLTAFFNVLSTNVDRNGIEFISTMEAKDMPITATQWHPEKPLYEWDPVEVINHSSDAVKAMQFTAQAFVSNSRSNSHTFASQTAENKALIYNFNPVYTEQAVNSFDQCYFW</sequence>
<dbReference type="RefSeq" id="XP_013752891.1">
    <property type="nucleotide sequence ID" value="XM_013897437.1"/>
</dbReference>
<proteinExistence type="inferred from homology"/>
<evidence type="ECO:0000256" key="7">
    <source>
        <dbReference type="PIRSR" id="PIRSR615527-1"/>
    </source>
</evidence>
<dbReference type="InterPro" id="IPR029062">
    <property type="entry name" value="Class_I_gatase-like"/>
</dbReference>
<dbReference type="GeneID" id="25569188"/>
<evidence type="ECO:0000256" key="5">
    <source>
        <dbReference type="ARBA" id="ARBA00022729"/>
    </source>
</evidence>
<feature type="active site" evidence="8">
    <location>
        <position position="246"/>
    </location>
</feature>
<dbReference type="OMA" id="EPVSSHF"/>
<evidence type="ECO:0000313" key="11">
    <source>
        <dbReference type="Proteomes" id="UP000054408"/>
    </source>
</evidence>
<dbReference type="Gene3D" id="3.40.50.880">
    <property type="match status" value="1"/>
</dbReference>
<dbReference type="Proteomes" id="UP000054408">
    <property type="component" value="Unassembled WGS sequence"/>
</dbReference>
<accession>A0A0L0DW46</accession>
<evidence type="ECO:0000256" key="8">
    <source>
        <dbReference type="PROSITE-ProRule" id="PRU00607"/>
    </source>
</evidence>
<feature type="active site" description="Proton donor" evidence="7">
    <location>
        <position position="246"/>
    </location>
</feature>
<dbReference type="PANTHER" id="PTHR11315">
    <property type="entry name" value="PROTEASE FAMILY C26 GAMMA-GLUTAMYL HYDROLASE"/>
    <property type="match status" value="1"/>
</dbReference>
<dbReference type="PROSITE" id="PS51275">
    <property type="entry name" value="PEPTIDASE_C26_GGH"/>
    <property type="match status" value="1"/>
</dbReference>
<feature type="signal peptide" evidence="9">
    <location>
        <begin position="1"/>
        <end position="22"/>
    </location>
</feature>
<dbReference type="InterPro" id="IPR011697">
    <property type="entry name" value="Peptidase_C26"/>
</dbReference>
<dbReference type="GO" id="GO:0046900">
    <property type="term" value="P:tetrahydrofolylpolyglutamate metabolic process"/>
    <property type="evidence" value="ECO:0007669"/>
    <property type="project" value="TreeGrafter"/>
</dbReference>
<dbReference type="AlphaFoldDB" id="A0A0L0DW46"/>
<keyword evidence="11" id="KW-1185">Reference proteome</keyword>
<dbReference type="FunFam" id="3.40.50.880:FF:000024">
    <property type="entry name" value="Folate gamma-glutamyl hydrolase"/>
    <property type="match status" value="1"/>
</dbReference>
<organism evidence="10 11">
    <name type="scientific">Thecamonas trahens ATCC 50062</name>
    <dbReference type="NCBI Taxonomy" id="461836"/>
    <lineage>
        <taxon>Eukaryota</taxon>
        <taxon>Apusozoa</taxon>
        <taxon>Apusomonadida</taxon>
        <taxon>Apusomonadidae</taxon>
        <taxon>Thecamonas</taxon>
    </lineage>
</organism>
<comment type="similarity">
    <text evidence="2">Belongs to the peptidase C26 family.</text>
</comment>
<comment type="subcellular location">
    <subcellularLocation>
        <location evidence="1">Secreted</location>
        <location evidence="1">Extracellular space</location>
    </subcellularLocation>
</comment>
<gene>
    <name evidence="10" type="ORF">AMSG_11135</name>
</gene>
<dbReference type="SUPFAM" id="SSF52317">
    <property type="entry name" value="Class I glutamine amidotransferase-like"/>
    <property type="match status" value="1"/>
</dbReference>
<evidence type="ECO:0000256" key="4">
    <source>
        <dbReference type="ARBA" id="ARBA00022525"/>
    </source>
</evidence>
<keyword evidence="4" id="KW-0964">Secreted</keyword>
<reference evidence="10 11" key="1">
    <citation type="submission" date="2010-05" db="EMBL/GenBank/DDBJ databases">
        <title>The Genome Sequence of Thecamonas trahens ATCC 50062.</title>
        <authorList>
            <consortium name="The Broad Institute Genome Sequencing Platform"/>
            <person name="Russ C."/>
            <person name="Cuomo C."/>
            <person name="Shea T."/>
            <person name="Young S.K."/>
            <person name="Zeng Q."/>
            <person name="Koehrsen M."/>
            <person name="Haas B."/>
            <person name="Borodovsky M."/>
            <person name="Guigo R."/>
            <person name="Alvarado L."/>
            <person name="Berlin A."/>
            <person name="Bochicchio J."/>
            <person name="Borenstein D."/>
            <person name="Chapman S."/>
            <person name="Chen Z."/>
            <person name="Freedman E."/>
            <person name="Gellesch M."/>
            <person name="Goldberg J."/>
            <person name="Griggs A."/>
            <person name="Gujja S."/>
            <person name="Heilman E."/>
            <person name="Heiman D."/>
            <person name="Hepburn T."/>
            <person name="Howarth C."/>
            <person name="Jen D."/>
            <person name="Larson L."/>
            <person name="Mehta T."/>
            <person name="Park D."/>
            <person name="Pearson M."/>
            <person name="Roberts A."/>
            <person name="Saif S."/>
            <person name="Shenoy N."/>
            <person name="Sisk P."/>
            <person name="Stolte C."/>
            <person name="Sykes S."/>
            <person name="Thomson T."/>
            <person name="Walk T."/>
            <person name="White J."/>
            <person name="Yandava C."/>
            <person name="Burger G."/>
            <person name="Gray M.W."/>
            <person name="Holland P.W.H."/>
            <person name="King N."/>
            <person name="Lang F.B.F."/>
            <person name="Roger A.J."/>
            <person name="Ruiz-Trillo I."/>
            <person name="Lander E."/>
            <person name="Nusbaum C."/>
        </authorList>
    </citation>
    <scope>NUCLEOTIDE SEQUENCE [LARGE SCALE GENOMIC DNA]</scope>
    <source>
        <strain evidence="10 11">ATCC 50062</strain>
    </source>
</reference>
<name>A0A0L0DW46_THETB</name>
<dbReference type="EMBL" id="GL349503">
    <property type="protein sequence ID" value="KNC55738.1"/>
    <property type="molecule type" value="Genomic_DNA"/>
</dbReference>
<evidence type="ECO:0000256" key="1">
    <source>
        <dbReference type="ARBA" id="ARBA00004239"/>
    </source>
</evidence>
<keyword evidence="6 8" id="KW-0378">Hydrolase</keyword>
<evidence type="ECO:0000313" key="10">
    <source>
        <dbReference type="EMBL" id="KNC55738.1"/>
    </source>
</evidence>
<evidence type="ECO:0000256" key="9">
    <source>
        <dbReference type="SAM" id="SignalP"/>
    </source>
</evidence>
<dbReference type="PANTHER" id="PTHR11315:SF0">
    <property type="entry name" value="FOLATE GAMMA-GLUTAMYL HYDROLASE"/>
    <property type="match status" value="1"/>
</dbReference>
<evidence type="ECO:0000256" key="6">
    <source>
        <dbReference type="ARBA" id="ARBA00022801"/>
    </source>
</evidence>
<dbReference type="PROSITE" id="PS51273">
    <property type="entry name" value="GATASE_TYPE_1"/>
    <property type="match status" value="1"/>
</dbReference>
<dbReference type="OrthoDB" id="64220at2759"/>
<feature type="chain" id="PRO_5005537902" description="folate gamma-glutamyl hydrolase" evidence="9">
    <location>
        <begin position="23"/>
        <end position="320"/>
    </location>
</feature>
<dbReference type="eggNOG" id="KOG1559">
    <property type="taxonomic scope" value="Eukaryota"/>
</dbReference>
<dbReference type="STRING" id="461836.A0A0L0DW46"/>
<dbReference type="GO" id="GO:0005773">
    <property type="term" value="C:vacuole"/>
    <property type="evidence" value="ECO:0007669"/>
    <property type="project" value="TreeGrafter"/>
</dbReference>
<protein>
    <recommendedName>
        <fullName evidence="3 8">folate gamma-glutamyl hydrolase</fullName>
        <ecNumber evidence="3 8">3.4.19.9</ecNumber>
    </recommendedName>
</protein>
<comment type="catalytic activity">
    <reaction evidence="8">
        <text>(6S)-5,6,7,8-tetrahydrofolyl-(gamma-L-Glu)(n) + (n-1) H2O = (6S)-5,6,7,8-tetrahydrofolate + (n-1) L-glutamate</text>
        <dbReference type="Rhea" id="RHEA:56784"/>
        <dbReference type="Rhea" id="RHEA-COMP:14738"/>
        <dbReference type="ChEBI" id="CHEBI:15377"/>
        <dbReference type="ChEBI" id="CHEBI:29985"/>
        <dbReference type="ChEBI" id="CHEBI:57453"/>
        <dbReference type="ChEBI" id="CHEBI:141005"/>
        <dbReference type="EC" id="3.4.19.9"/>
    </reaction>
</comment>
<evidence type="ECO:0000256" key="2">
    <source>
        <dbReference type="ARBA" id="ARBA00011083"/>
    </source>
</evidence>
<dbReference type="EC" id="3.4.19.9" evidence="3 8"/>
<dbReference type="GO" id="GO:0005576">
    <property type="term" value="C:extracellular region"/>
    <property type="evidence" value="ECO:0007669"/>
    <property type="project" value="UniProtKB-SubCell"/>
</dbReference>
<evidence type="ECO:0000256" key="3">
    <source>
        <dbReference type="ARBA" id="ARBA00012886"/>
    </source>
</evidence>
<dbReference type="GO" id="GO:0034722">
    <property type="term" value="F:gamma-glutamyl-peptidase activity"/>
    <property type="evidence" value="ECO:0007669"/>
    <property type="project" value="UniProtKB-UniRule"/>
</dbReference>
<feature type="active site" description="Nucleophile" evidence="7 8">
    <location>
        <position position="134"/>
    </location>
</feature>